<accession>A0A7M5UVI1</accession>
<dbReference type="EnsemblMetazoa" id="CLYHEMT003282.1">
    <property type="protein sequence ID" value="CLYHEMP003282.1"/>
    <property type="gene ID" value="CLYHEMG003282"/>
</dbReference>
<evidence type="ECO:0000256" key="1">
    <source>
        <dbReference type="SAM" id="MobiDB-lite"/>
    </source>
</evidence>
<sequence length="246" mass="28401">MEIGNDKDSNLNVTDPWSLATKKSPSNEKQQPLNRIVKNCISFPSSINAIQNQETSAIQTMDYKQCTNSTSTRLQTSKLTTYSHQNYNRNSKGRTLLDSRTGHTILTNSTTHSPIVSVKIHSSNSLYHPRCSQQNQRESTSTYTEKIQTFKKLINKRKPYWKQPKTLLPYHNNHHILESQLSIKDHLLHQSYQKRKTLLPTPRKTLLEPARELQPLMPELQNSNFTDTHLMMIRAIKLGIKHKIDS</sequence>
<organism evidence="2 3">
    <name type="scientific">Clytia hemisphaerica</name>
    <dbReference type="NCBI Taxonomy" id="252671"/>
    <lineage>
        <taxon>Eukaryota</taxon>
        <taxon>Metazoa</taxon>
        <taxon>Cnidaria</taxon>
        <taxon>Hydrozoa</taxon>
        <taxon>Hydroidolina</taxon>
        <taxon>Leptothecata</taxon>
        <taxon>Obeliida</taxon>
        <taxon>Clytiidae</taxon>
        <taxon>Clytia</taxon>
    </lineage>
</organism>
<protein>
    <submittedName>
        <fullName evidence="2">Uncharacterized protein</fullName>
    </submittedName>
</protein>
<dbReference type="Proteomes" id="UP000594262">
    <property type="component" value="Unplaced"/>
</dbReference>
<name>A0A7M5UVI1_9CNID</name>
<keyword evidence="3" id="KW-1185">Reference proteome</keyword>
<feature type="region of interest" description="Disordered" evidence="1">
    <location>
        <begin position="1"/>
        <end position="32"/>
    </location>
</feature>
<evidence type="ECO:0000313" key="2">
    <source>
        <dbReference type="EnsemblMetazoa" id="CLYHEMP003282.1"/>
    </source>
</evidence>
<dbReference type="AlphaFoldDB" id="A0A7M5UVI1"/>
<proteinExistence type="predicted"/>
<evidence type="ECO:0000313" key="3">
    <source>
        <dbReference type="Proteomes" id="UP000594262"/>
    </source>
</evidence>
<feature type="compositionally biased region" description="Polar residues" evidence="1">
    <location>
        <begin position="10"/>
        <end position="32"/>
    </location>
</feature>
<reference evidence="2" key="1">
    <citation type="submission" date="2021-01" db="UniProtKB">
        <authorList>
            <consortium name="EnsemblMetazoa"/>
        </authorList>
    </citation>
    <scope>IDENTIFICATION</scope>
</reference>